<dbReference type="Proteomes" id="UP000516173">
    <property type="component" value="Chromosome"/>
</dbReference>
<reference evidence="2 3" key="1">
    <citation type="submission" date="2020-08" db="EMBL/GenBank/DDBJ databases">
        <title>Genome Sequencing of Nocardia wallacei strain FMUON74 and assembly.</title>
        <authorList>
            <person name="Toyokawa M."/>
            <person name="Uesaka K."/>
        </authorList>
    </citation>
    <scope>NUCLEOTIDE SEQUENCE [LARGE SCALE GENOMIC DNA]</scope>
    <source>
        <strain evidence="2 3">FMUON74</strain>
    </source>
</reference>
<dbReference type="KEGG" id="nwl:NWFMUON74_58080"/>
<protein>
    <submittedName>
        <fullName evidence="2">Uncharacterized protein</fullName>
    </submittedName>
</protein>
<organism evidence="2 3">
    <name type="scientific">Nocardia wallacei</name>
    <dbReference type="NCBI Taxonomy" id="480035"/>
    <lineage>
        <taxon>Bacteria</taxon>
        <taxon>Bacillati</taxon>
        <taxon>Actinomycetota</taxon>
        <taxon>Actinomycetes</taxon>
        <taxon>Mycobacteriales</taxon>
        <taxon>Nocardiaceae</taxon>
        <taxon>Nocardia</taxon>
    </lineage>
</organism>
<gene>
    <name evidence="2" type="ORF">NWFMUON74_58080</name>
</gene>
<proteinExistence type="predicted"/>
<feature type="region of interest" description="Disordered" evidence="1">
    <location>
        <begin position="1"/>
        <end position="20"/>
    </location>
</feature>
<evidence type="ECO:0000313" key="2">
    <source>
        <dbReference type="EMBL" id="BCK58036.1"/>
    </source>
</evidence>
<accession>A0A7G1KTX3</accession>
<evidence type="ECO:0000256" key="1">
    <source>
        <dbReference type="SAM" id="MobiDB-lite"/>
    </source>
</evidence>
<dbReference type="AlphaFoldDB" id="A0A7G1KTX3"/>
<keyword evidence="3" id="KW-1185">Reference proteome</keyword>
<evidence type="ECO:0000313" key="3">
    <source>
        <dbReference type="Proteomes" id="UP000516173"/>
    </source>
</evidence>
<sequence length="56" mass="5907">MKAAGARIEPSTSPVRTDGATSRVVSTHHCWAVTGAGRLALCHKVIAHYHLSPSGR</sequence>
<name>A0A7G1KTX3_9NOCA</name>
<feature type="compositionally biased region" description="Polar residues" evidence="1">
    <location>
        <begin position="10"/>
        <end position="20"/>
    </location>
</feature>
<dbReference type="EMBL" id="AP023396">
    <property type="protein sequence ID" value="BCK58036.1"/>
    <property type="molecule type" value="Genomic_DNA"/>
</dbReference>